<keyword evidence="1" id="KW-0805">Transcription regulation</keyword>
<comment type="caution">
    <text evidence="6">The sequence shown here is derived from an EMBL/GenBank/DDBJ whole genome shotgun (WGS) entry which is preliminary data.</text>
</comment>
<feature type="region of interest" description="Disordered" evidence="4">
    <location>
        <begin position="324"/>
        <end position="344"/>
    </location>
</feature>
<organism evidence="6 7">
    <name type="scientific">Pseudomonas frederiksbergensis</name>
    <dbReference type="NCBI Taxonomy" id="104087"/>
    <lineage>
        <taxon>Bacteria</taxon>
        <taxon>Pseudomonadati</taxon>
        <taxon>Pseudomonadota</taxon>
        <taxon>Gammaproteobacteria</taxon>
        <taxon>Pseudomonadales</taxon>
        <taxon>Pseudomonadaceae</taxon>
        <taxon>Pseudomonas</taxon>
    </lineage>
</organism>
<evidence type="ECO:0000256" key="2">
    <source>
        <dbReference type="ARBA" id="ARBA00023125"/>
    </source>
</evidence>
<dbReference type="Proteomes" id="UP000239687">
    <property type="component" value="Unassembled WGS sequence"/>
</dbReference>
<dbReference type="RefSeq" id="WP_105341613.1">
    <property type="nucleotide sequence ID" value="NZ_PUIN01000006.1"/>
</dbReference>
<dbReference type="InterPro" id="IPR020449">
    <property type="entry name" value="Tscrpt_reg_AraC-type_HTH"/>
</dbReference>
<dbReference type="GO" id="GO:0003700">
    <property type="term" value="F:DNA-binding transcription factor activity"/>
    <property type="evidence" value="ECO:0007669"/>
    <property type="project" value="InterPro"/>
</dbReference>
<dbReference type="Gene3D" id="1.10.10.60">
    <property type="entry name" value="Homeodomain-like"/>
    <property type="match status" value="1"/>
</dbReference>
<evidence type="ECO:0000256" key="3">
    <source>
        <dbReference type="ARBA" id="ARBA00023163"/>
    </source>
</evidence>
<evidence type="ECO:0000313" key="6">
    <source>
        <dbReference type="EMBL" id="PQP03832.1"/>
    </source>
</evidence>
<name>A0A2S8HNR4_9PSED</name>
<dbReference type="Pfam" id="PF12625">
    <property type="entry name" value="Arabinose_bd"/>
    <property type="match status" value="1"/>
</dbReference>
<dbReference type="InterPro" id="IPR009057">
    <property type="entry name" value="Homeodomain-like_sf"/>
</dbReference>
<evidence type="ECO:0000313" key="7">
    <source>
        <dbReference type="Proteomes" id="UP000239687"/>
    </source>
</evidence>
<dbReference type="GO" id="GO:0000976">
    <property type="term" value="F:transcription cis-regulatory region binding"/>
    <property type="evidence" value="ECO:0007669"/>
    <property type="project" value="TreeGrafter"/>
</dbReference>
<keyword evidence="3" id="KW-0804">Transcription</keyword>
<dbReference type="InterPro" id="IPR018060">
    <property type="entry name" value="HTH_AraC"/>
</dbReference>
<dbReference type="GO" id="GO:0005829">
    <property type="term" value="C:cytosol"/>
    <property type="evidence" value="ECO:0007669"/>
    <property type="project" value="TreeGrafter"/>
</dbReference>
<dbReference type="InterPro" id="IPR032687">
    <property type="entry name" value="AraC-type_N"/>
</dbReference>
<feature type="domain" description="HTH araC/xylS-type" evidence="5">
    <location>
        <begin position="234"/>
        <end position="332"/>
    </location>
</feature>
<dbReference type="PRINTS" id="PR00032">
    <property type="entry name" value="HTHARAC"/>
</dbReference>
<accession>A0A2S8HNR4</accession>
<dbReference type="PANTHER" id="PTHR47894">
    <property type="entry name" value="HTH-TYPE TRANSCRIPTIONAL REGULATOR GADX"/>
    <property type="match status" value="1"/>
</dbReference>
<dbReference type="SUPFAM" id="SSF46689">
    <property type="entry name" value="Homeodomain-like"/>
    <property type="match status" value="1"/>
</dbReference>
<dbReference type="PANTHER" id="PTHR47894:SF1">
    <property type="entry name" value="HTH-TYPE TRANSCRIPTIONAL REGULATOR VQSM"/>
    <property type="match status" value="1"/>
</dbReference>
<reference evidence="6 7" key="1">
    <citation type="submission" date="2018-02" db="EMBL/GenBank/DDBJ databases">
        <title>Draft genome sequencing of Pseudomonas frederiksbergensis 11-D3.</title>
        <authorList>
            <person name="Zheng B.-X."/>
        </authorList>
    </citation>
    <scope>NUCLEOTIDE SEQUENCE [LARGE SCALE GENOMIC DNA]</scope>
    <source>
        <strain evidence="6 7">11-D3</strain>
    </source>
</reference>
<sequence>MREKDSVAAYFMQAMIHGLGENPQRLQAVLEESGIDPALIQQPTARVPATAFAALWLIQIRELRDEFFGLDSHGMPPGSFALICRALIQEPDLHKALRQCLSNFALFLRDFRGTLTVRGKRAVISLESCAQDDNFSRFGEETFLVLIVSLLCWLGGRRIPIDRADFRQVRVPLSDDGLLWGSNLTFGAERTEIEFASRYLQLPVVQDLASLKVFLRTAPQWLVIRFRNADGLGAQVRQRLRNTHYSQWPTLQAFALEQHLSPSTFRRKLEREGCSYQEIKDEVRRAVAIEQLRKSPMSIGEIAELTGFQETSAFHRAFKKWTGDSPGRYRQKSGGPSVMAPQRRLQGVSSKVSDASECTAAVASKVQLRL</sequence>
<protein>
    <submittedName>
        <fullName evidence="6">AraC family transcriptional regulator</fullName>
    </submittedName>
</protein>
<dbReference type="EMBL" id="PUIN01000006">
    <property type="protein sequence ID" value="PQP03832.1"/>
    <property type="molecule type" value="Genomic_DNA"/>
</dbReference>
<proteinExistence type="predicted"/>
<evidence type="ECO:0000256" key="1">
    <source>
        <dbReference type="ARBA" id="ARBA00023015"/>
    </source>
</evidence>
<dbReference type="Pfam" id="PF12833">
    <property type="entry name" value="HTH_18"/>
    <property type="match status" value="1"/>
</dbReference>
<keyword evidence="2" id="KW-0238">DNA-binding</keyword>
<evidence type="ECO:0000256" key="4">
    <source>
        <dbReference type="SAM" id="MobiDB-lite"/>
    </source>
</evidence>
<gene>
    <name evidence="6" type="ORF">C5612_11305</name>
</gene>
<dbReference type="AlphaFoldDB" id="A0A2S8HNR4"/>
<evidence type="ECO:0000259" key="5">
    <source>
        <dbReference type="PROSITE" id="PS01124"/>
    </source>
</evidence>
<dbReference type="PROSITE" id="PS01124">
    <property type="entry name" value="HTH_ARAC_FAMILY_2"/>
    <property type="match status" value="1"/>
</dbReference>
<dbReference type="SMART" id="SM00342">
    <property type="entry name" value="HTH_ARAC"/>
    <property type="match status" value="1"/>
</dbReference>